<accession>A0A3G6N8N8</accession>
<accession>A0A376DT45</accession>
<evidence type="ECO:0000313" key="3">
    <source>
        <dbReference type="Proteomes" id="UP000255224"/>
    </source>
</evidence>
<reference evidence="2 3" key="1">
    <citation type="submission" date="2018-06" db="EMBL/GenBank/DDBJ databases">
        <authorList>
            <consortium name="Pathogen Informatics"/>
            <person name="Doyle S."/>
        </authorList>
    </citation>
    <scope>NUCLEOTIDE SEQUENCE [LARGE SCALE GENOMIC DNA]</scope>
    <source>
        <strain evidence="2 3">NCTC13533</strain>
    </source>
</reference>
<protein>
    <submittedName>
        <fullName evidence="2">Uncharacterized protein</fullName>
    </submittedName>
</protein>
<dbReference type="KEGG" id="ccau:EG346_15235"/>
<dbReference type="OrthoDB" id="946181at2"/>
<sequence>MKNLKKILFITTMTLLVYSCNTETKKQEKENQTEQKVAENVNFEGNYVNNSYSQRKEGYDWVAVIVSKESDNQLKIVVRSRADKKKPTCTFDIIAQKFDENTYTSVVQDKKVMFRFSENGITIETEKKEDSSILSFYCSGGASIADTYTKINEPLDETQIDKTKFSKVLNLQDVGFNISSTEKNGATQLSISTFGLPNDFKETLNINNQIVVNAEVDDLDADGSPELVVFTKDSSNKENVYAYSVNNKKSMSSVYFQPTVENNKINIGYNGQDRFTLMEGNLVQRFPVFENNVETKKIRQVAYKLKDGESSKKFEISKHTDYEK</sequence>
<proteinExistence type="predicted"/>
<dbReference type="EMBL" id="UFVQ01000003">
    <property type="protein sequence ID" value="STC94372.1"/>
    <property type="molecule type" value="Genomic_DNA"/>
</dbReference>
<dbReference type="PROSITE" id="PS51257">
    <property type="entry name" value="PROKAR_LIPOPROTEIN"/>
    <property type="match status" value="1"/>
</dbReference>
<reference evidence="1" key="2">
    <citation type="submission" date="2018-11" db="EMBL/GenBank/DDBJ databases">
        <title>Proposal to divide the Flavobacteriaceae and reorganize its genera based on Amino Acid Identity values calculated from whole genome sequences.</title>
        <authorList>
            <person name="Nicholson A.C."/>
            <person name="Gulvik C.A."/>
            <person name="Whitney A.M."/>
            <person name="Humrighouse B.W."/>
            <person name="Bell M."/>
            <person name="Holmes B."/>
            <person name="Steigerwalt A."/>
            <person name="Villarma A."/>
            <person name="Sheth M."/>
            <person name="Batra D."/>
            <person name="Pryor J."/>
            <person name="Bernardet J.-F."/>
            <person name="Hugo C."/>
            <person name="Kampfer P."/>
            <person name="Newman J."/>
            <person name="Mcquiston J.R."/>
        </authorList>
    </citation>
    <scope>NUCLEOTIDE SEQUENCE [LARGE SCALE GENOMIC DNA]</scope>
    <source>
        <strain evidence="1">G0188</strain>
    </source>
</reference>
<dbReference type="RefSeq" id="WP_123879691.1">
    <property type="nucleotide sequence ID" value="NZ_CP033920.1"/>
</dbReference>
<organism evidence="2 3">
    <name type="scientific">Chryseobacterium carnipullorum</name>
    <dbReference type="NCBI Taxonomy" id="1124835"/>
    <lineage>
        <taxon>Bacteria</taxon>
        <taxon>Pseudomonadati</taxon>
        <taxon>Bacteroidota</taxon>
        <taxon>Flavobacteriia</taxon>
        <taxon>Flavobacteriales</taxon>
        <taxon>Weeksellaceae</taxon>
        <taxon>Chryseobacterium group</taxon>
        <taxon>Chryseobacterium</taxon>
    </lineage>
</organism>
<evidence type="ECO:0000313" key="1">
    <source>
        <dbReference type="EMBL" id="AZA49451.1"/>
    </source>
</evidence>
<gene>
    <name evidence="1" type="ORF">EG346_15235</name>
    <name evidence="2" type="ORF">NCTC13533_01546</name>
</gene>
<name>A0A376DT45_CHRCU</name>
<reference evidence="4" key="3">
    <citation type="submission" date="2018-11" db="EMBL/GenBank/DDBJ databases">
        <title>Proposal to divide the Flavobacteriaceae and reorganize its genera based on Amino Acid Identity values calculated from whole genome sequences.</title>
        <authorList>
            <person name="Nicholson A.C."/>
            <person name="Gulvik C.A."/>
            <person name="Whitney A.M."/>
            <person name="Humrighouse B.W."/>
            <person name="Bell M."/>
            <person name="Holmes B."/>
            <person name="Steigerwalt A.G."/>
            <person name="Villarma A."/>
            <person name="Sheth M."/>
            <person name="Batra D."/>
            <person name="Pryor J."/>
            <person name="Bernardet J.-F."/>
            <person name="Hugo C."/>
            <person name="Kampfer P."/>
            <person name="Newman J."/>
            <person name="McQuiston J.R."/>
        </authorList>
    </citation>
    <scope>NUCLEOTIDE SEQUENCE [LARGE SCALE GENOMIC DNA]</scope>
    <source>
        <strain evidence="4">G0188</strain>
    </source>
</reference>
<dbReference type="Proteomes" id="UP000273270">
    <property type="component" value="Chromosome"/>
</dbReference>
<evidence type="ECO:0000313" key="4">
    <source>
        <dbReference type="Proteomes" id="UP000273270"/>
    </source>
</evidence>
<keyword evidence="4" id="KW-1185">Reference proteome</keyword>
<dbReference type="Proteomes" id="UP000255224">
    <property type="component" value="Unassembled WGS sequence"/>
</dbReference>
<evidence type="ECO:0000313" key="2">
    <source>
        <dbReference type="EMBL" id="STC94372.1"/>
    </source>
</evidence>
<dbReference type="AlphaFoldDB" id="A0A376DT45"/>
<dbReference type="EMBL" id="CP033920">
    <property type="protein sequence ID" value="AZA49451.1"/>
    <property type="molecule type" value="Genomic_DNA"/>
</dbReference>